<dbReference type="InterPro" id="IPR021833">
    <property type="entry name" value="DUF3425"/>
</dbReference>
<evidence type="ECO:0008006" key="4">
    <source>
        <dbReference type="Google" id="ProtNLM"/>
    </source>
</evidence>
<feature type="region of interest" description="Disordered" evidence="1">
    <location>
        <begin position="1"/>
        <end position="91"/>
    </location>
</feature>
<dbReference type="KEGG" id="ssl:SS1G_01638"/>
<feature type="compositionally biased region" description="Low complexity" evidence="1">
    <location>
        <begin position="233"/>
        <end position="242"/>
    </location>
</feature>
<feature type="compositionally biased region" description="Polar residues" evidence="1">
    <location>
        <begin position="305"/>
        <end position="325"/>
    </location>
</feature>
<dbReference type="AlphaFoldDB" id="A0A1D9PTB7"/>
<accession>A0A1D9PTB7</accession>
<evidence type="ECO:0000313" key="2">
    <source>
        <dbReference type="EMBL" id="APA05954.1"/>
    </source>
</evidence>
<dbReference type="SMR" id="A0A1D9PTB7"/>
<dbReference type="CDD" id="cd14688">
    <property type="entry name" value="bZIP_YAP"/>
    <property type="match status" value="1"/>
</dbReference>
<sequence>MTPDANATQQGSTSPSSEQRHLSVAYSTPGDREDGESSNAQGDVGEGETPNAEQAEGSGAGGANSGGESSRKRKDPPADERRTGARGVANLTPEQLAKKRANDREAQRSIRQRTKNQIEGYERRIRELTSQQPYQELQNVIRQKEMVEHENLDIKKRLSQIITLITPVLGTHGFETSQLPPQPTYPPPTQPKSTNRNASSPNSIASPSTVAGPSWPATTAPIGPTQDSRTFIQTQQTQQLAQQRHDMVHNLDIGPERLGLDFLLEEGQRHKIPIPPAGAQETFGCQPAQRPIESVSPRDTHHRSNSVASNATSYHAPNPASGSSPEVNGFTAPIRNGPPTCPLDSLLLDFLHERQAAAFDGLPTPKLVGPAYPSVSSLLNPSRGITSHPVSKVFTDILATFPDLSTLPERVAVLYIMFLLMRWQIHPSQANYDRLPSWITPRPSQLFTPHPAWIDHLPWPKMRDVLVRDYNPRDYLFDNFFIPFTSTLSLNWPYEPTDALLNSGGGIGGMGLGFSEEGELLINPVFERHLRRLENWSLGPAFANAFPGLRDTYRIKIDGDRR</sequence>
<feature type="compositionally biased region" description="Polar residues" evidence="1">
    <location>
        <begin position="1"/>
        <end position="17"/>
    </location>
</feature>
<proteinExistence type="predicted"/>
<dbReference type="EMBL" id="CP017814">
    <property type="protein sequence ID" value="APA05954.1"/>
    <property type="molecule type" value="Genomic_DNA"/>
</dbReference>
<feature type="region of interest" description="Disordered" evidence="1">
    <location>
        <begin position="173"/>
        <end position="243"/>
    </location>
</feature>
<dbReference type="Pfam" id="PF11905">
    <property type="entry name" value="DUF3425"/>
    <property type="match status" value="1"/>
</dbReference>
<gene>
    <name evidence="2" type="ORF">sscle_01g007240</name>
</gene>
<dbReference type="PANTHER" id="PTHR37012:SF2">
    <property type="entry name" value="BZIP DOMAIN-CONTAINING PROTEIN-RELATED"/>
    <property type="match status" value="1"/>
</dbReference>
<feature type="region of interest" description="Disordered" evidence="1">
    <location>
        <begin position="290"/>
        <end position="325"/>
    </location>
</feature>
<dbReference type="OMA" id="MRWQIEP"/>
<name>A0A1D9PTB7_SCLS1</name>
<organism evidence="2 3">
    <name type="scientific">Sclerotinia sclerotiorum (strain ATCC 18683 / 1980 / Ss-1)</name>
    <name type="common">White mold</name>
    <name type="synonym">Whetzelinia sclerotiorum</name>
    <dbReference type="NCBI Taxonomy" id="665079"/>
    <lineage>
        <taxon>Eukaryota</taxon>
        <taxon>Fungi</taxon>
        <taxon>Dikarya</taxon>
        <taxon>Ascomycota</taxon>
        <taxon>Pezizomycotina</taxon>
        <taxon>Leotiomycetes</taxon>
        <taxon>Helotiales</taxon>
        <taxon>Sclerotiniaceae</taxon>
        <taxon>Sclerotinia</taxon>
    </lineage>
</organism>
<protein>
    <recommendedName>
        <fullName evidence="4">BZIP domain-containing protein</fullName>
    </recommendedName>
</protein>
<feature type="region of interest" description="Disordered" evidence="1">
    <location>
        <begin position="98"/>
        <end position="117"/>
    </location>
</feature>
<feature type="compositionally biased region" description="Low complexity" evidence="1">
    <location>
        <begin position="197"/>
        <end position="208"/>
    </location>
</feature>
<evidence type="ECO:0000313" key="3">
    <source>
        <dbReference type="Proteomes" id="UP000177798"/>
    </source>
</evidence>
<reference evidence="3" key="1">
    <citation type="journal article" date="2017" name="Genome Biol. Evol.">
        <title>The complete genome sequence of the phytopathogenic fungus Sclerotinia sclerotiorum reveals insights into the genome architecture of broad host range pathogens.</title>
        <authorList>
            <person name="Derbyshire M."/>
            <person name="Denton-Giles M."/>
            <person name="Hegedus D."/>
            <person name="Seifbarghy S."/>
            <person name="Rollins J."/>
            <person name="van Kan J."/>
            <person name="Seidl M.F."/>
            <person name="Faino L."/>
            <person name="Mbengue M."/>
            <person name="Navaud O."/>
            <person name="Raffaele S."/>
            <person name="Hammond-Kosack K."/>
            <person name="Heard S."/>
            <person name="Oliver R."/>
        </authorList>
    </citation>
    <scope>NUCLEOTIDE SEQUENCE [LARGE SCALE GENOMIC DNA]</scope>
    <source>
        <strain evidence="3">ATCC 18683 / 1980 / Ss-1</strain>
    </source>
</reference>
<dbReference type="VEuPathDB" id="FungiDB:sscle_01g007240"/>
<feature type="compositionally biased region" description="Basic and acidic residues" evidence="1">
    <location>
        <begin position="98"/>
        <end position="108"/>
    </location>
</feature>
<evidence type="ECO:0000256" key="1">
    <source>
        <dbReference type="SAM" id="MobiDB-lite"/>
    </source>
</evidence>
<dbReference type="RefSeq" id="XP_001597444.1">
    <property type="nucleotide sequence ID" value="XM_001597394.1"/>
</dbReference>
<feature type="compositionally biased region" description="Pro residues" evidence="1">
    <location>
        <begin position="180"/>
        <end position="190"/>
    </location>
</feature>
<dbReference type="OrthoDB" id="4161589at2759"/>
<dbReference type="Proteomes" id="UP000177798">
    <property type="component" value="Chromosome 1"/>
</dbReference>
<dbReference type="PANTHER" id="PTHR37012">
    <property type="entry name" value="B-ZIP TRANSCRIPTION FACTOR (EUROFUNG)-RELATED"/>
    <property type="match status" value="1"/>
</dbReference>